<organism evidence="9 10">
    <name type="scientific">Apilactobacillus micheneri</name>
    <dbReference type="NCBI Taxonomy" id="1899430"/>
    <lineage>
        <taxon>Bacteria</taxon>
        <taxon>Bacillati</taxon>
        <taxon>Bacillota</taxon>
        <taxon>Bacilli</taxon>
        <taxon>Lactobacillales</taxon>
        <taxon>Lactobacillaceae</taxon>
        <taxon>Apilactobacillus</taxon>
    </lineage>
</organism>
<dbReference type="InterPro" id="IPR015422">
    <property type="entry name" value="PyrdxlP-dep_Trfase_small"/>
</dbReference>
<comment type="function">
    <text evidence="7">Catalyzes the reversible interconversion of serine and glycine with tetrahydrofolate (THF) serving as the one-carbon carrier. This reaction serves as the major source of one-carbon groups required for the biosynthesis of purines, thymidylate, methionine, and other important biomolecules. Also exhibits THF-independent aldolase activity toward beta-hydroxyamino acids, producing glycine and aldehydes, via a retro-aldol mechanism.</text>
</comment>
<feature type="binding site" evidence="7">
    <location>
        <begin position="351"/>
        <end position="353"/>
    </location>
    <ligand>
        <name>(6S)-5,6,7,8-tetrahydrofolate</name>
        <dbReference type="ChEBI" id="CHEBI:57453"/>
    </ligand>
</feature>
<dbReference type="RefSeq" id="WP_105964872.1">
    <property type="nucleotide sequence ID" value="NZ_POSO01000004.1"/>
</dbReference>
<dbReference type="PIRSF" id="PIRSF000412">
    <property type="entry name" value="SHMT"/>
    <property type="match status" value="1"/>
</dbReference>
<dbReference type="EMBL" id="QUAV01000004">
    <property type="protein sequence ID" value="TPR24303.1"/>
    <property type="molecule type" value="Genomic_DNA"/>
</dbReference>
<dbReference type="InterPro" id="IPR019798">
    <property type="entry name" value="Ser_HO-MeTrfase_PLP_BS"/>
</dbReference>
<dbReference type="Gene3D" id="3.40.640.10">
    <property type="entry name" value="Type I PLP-dependent aspartate aminotransferase-like (Major domain)"/>
    <property type="match status" value="1"/>
</dbReference>
<evidence type="ECO:0000256" key="1">
    <source>
        <dbReference type="ARBA" id="ARBA00001933"/>
    </source>
</evidence>
<comment type="pathway">
    <text evidence="7">Amino-acid biosynthesis; glycine biosynthesis; glycine from L-serine: step 1/1.</text>
</comment>
<keyword evidence="10" id="KW-1185">Reference proteome</keyword>
<evidence type="ECO:0000256" key="5">
    <source>
        <dbReference type="ARBA" id="ARBA00022679"/>
    </source>
</evidence>
<feature type="binding site" evidence="7">
    <location>
        <position position="118"/>
    </location>
    <ligand>
        <name>(6S)-5,6,7,8-tetrahydrofolate</name>
        <dbReference type="ChEBI" id="CHEBI:57453"/>
    </ligand>
</feature>
<dbReference type="Pfam" id="PF00464">
    <property type="entry name" value="SHMT"/>
    <property type="match status" value="1"/>
</dbReference>
<feature type="domain" description="Serine hydroxymethyltransferase-like" evidence="8">
    <location>
        <begin position="7"/>
        <end position="382"/>
    </location>
</feature>
<feature type="modified residue" description="N6-(pyridoxal phosphate)lysine" evidence="7">
    <location>
        <position position="227"/>
    </location>
</feature>
<name>A0ABY2YW63_9LACO</name>
<dbReference type="InterPro" id="IPR015424">
    <property type="entry name" value="PyrdxlP-dep_Trfase"/>
</dbReference>
<evidence type="ECO:0000256" key="4">
    <source>
        <dbReference type="ARBA" id="ARBA00022605"/>
    </source>
</evidence>
<dbReference type="Gene3D" id="3.90.1150.10">
    <property type="entry name" value="Aspartate Aminotransferase, domain 1"/>
    <property type="match status" value="1"/>
</dbReference>
<evidence type="ECO:0000259" key="8">
    <source>
        <dbReference type="Pfam" id="PF00464"/>
    </source>
</evidence>
<evidence type="ECO:0000256" key="6">
    <source>
        <dbReference type="ARBA" id="ARBA00022898"/>
    </source>
</evidence>
<dbReference type="PANTHER" id="PTHR11680">
    <property type="entry name" value="SERINE HYDROXYMETHYLTRANSFERASE"/>
    <property type="match status" value="1"/>
</dbReference>
<comment type="subcellular location">
    <subcellularLocation>
        <location evidence="7">Cytoplasm</location>
    </subcellularLocation>
</comment>
<evidence type="ECO:0000256" key="2">
    <source>
        <dbReference type="ARBA" id="ARBA00006376"/>
    </source>
</evidence>
<comment type="subunit">
    <text evidence="7">Homodimer.</text>
</comment>
<evidence type="ECO:0000256" key="7">
    <source>
        <dbReference type="HAMAP-Rule" id="MF_00051"/>
    </source>
</evidence>
<dbReference type="CDD" id="cd00378">
    <property type="entry name" value="SHMT"/>
    <property type="match status" value="1"/>
</dbReference>
<comment type="pathway">
    <text evidence="7">One-carbon metabolism; tetrahydrofolate interconversion.</text>
</comment>
<proteinExistence type="inferred from homology"/>
<comment type="caution">
    <text evidence="7">Lacks conserved residue(s) required for the propagation of feature annotation.</text>
</comment>
<sequence length="413" mass="44994">MNYDYVNVDKELWNAIHDEKDRQEHTIELIASENIASNAVMAAQGSVLTNKYAEGYPGKRYYGGCDFVDVSESLAIDRAKKLFGAEYVNVQPHSGSQANQAAYAAFLKPGDKILGMDLNAGGHLTHGAKVNFSGKIYKSYSYGLDPKTEELNYDAILEEAKEIKPQLIVAGASAYSRTIDWNKFRAIADAVGAYLMVDMAHIAGLVATGLHPSPIGIADVVTTTTHKTLRGPRGGMILSQAKYAKKLNSSLFPGTQGGPLEHVIAGKAACFFEDLQPSFKTYCEQVIKNAKAMADEFKNSPNIKVVSGGTDNHLMVLDLTNTQLNGKETQALLDTLKITTNKEAIPDEQLSPFVTSGLRLGTPAITSRGFNEDDSREVARLISKAIENHDDSSVLDKVKEQVHLLTSKHPIFK</sequence>
<feature type="binding site" evidence="7">
    <location>
        <begin position="122"/>
        <end position="124"/>
    </location>
    <ligand>
        <name>(6S)-5,6,7,8-tetrahydrofolate</name>
        <dbReference type="ChEBI" id="CHEBI:57453"/>
    </ligand>
</feature>
<comment type="similarity">
    <text evidence="2 7">Belongs to the SHMT family.</text>
</comment>
<evidence type="ECO:0000313" key="10">
    <source>
        <dbReference type="Proteomes" id="UP000777560"/>
    </source>
</evidence>
<keyword evidence="3 7" id="KW-0554">One-carbon metabolism</keyword>
<gene>
    <name evidence="7" type="primary">glyA</name>
    <name evidence="9" type="ORF">DY114_06530</name>
</gene>
<dbReference type="SUPFAM" id="SSF53383">
    <property type="entry name" value="PLP-dependent transferases"/>
    <property type="match status" value="1"/>
</dbReference>
<dbReference type="InterPro" id="IPR039429">
    <property type="entry name" value="SHMT-like_dom"/>
</dbReference>
<dbReference type="EC" id="2.1.2.1" evidence="7"/>
<protein>
    <recommendedName>
        <fullName evidence="7">Serine hydroxymethyltransferase</fullName>
        <shortName evidence="7">SHMT</shortName>
        <shortName evidence="7">Serine methylase</shortName>
        <ecNumber evidence="7">2.1.2.1</ecNumber>
    </recommendedName>
</protein>
<comment type="caution">
    <text evidence="9">The sequence shown here is derived from an EMBL/GenBank/DDBJ whole genome shotgun (WGS) entry which is preliminary data.</text>
</comment>
<evidence type="ECO:0000256" key="3">
    <source>
        <dbReference type="ARBA" id="ARBA00022563"/>
    </source>
</evidence>
<comment type="catalytic activity">
    <reaction evidence="7">
        <text>(6R)-5,10-methylene-5,6,7,8-tetrahydrofolate + glycine + H2O = (6S)-5,6,7,8-tetrahydrofolate + L-serine</text>
        <dbReference type="Rhea" id="RHEA:15481"/>
        <dbReference type="ChEBI" id="CHEBI:15377"/>
        <dbReference type="ChEBI" id="CHEBI:15636"/>
        <dbReference type="ChEBI" id="CHEBI:33384"/>
        <dbReference type="ChEBI" id="CHEBI:57305"/>
        <dbReference type="ChEBI" id="CHEBI:57453"/>
        <dbReference type="EC" id="2.1.2.1"/>
    </reaction>
</comment>
<dbReference type="InterPro" id="IPR001085">
    <property type="entry name" value="Ser_HO-MeTrfase"/>
</dbReference>
<evidence type="ECO:0000313" key="9">
    <source>
        <dbReference type="EMBL" id="TPR24303.1"/>
    </source>
</evidence>
<dbReference type="PROSITE" id="PS00096">
    <property type="entry name" value="SHMT"/>
    <property type="match status" value="1"/>
</dbReference>
<dbReference type="InterPro" id="IPR015421">
    <property type="entry name" value="PyrdxlP-dep_Trfase_major"/>
</dbReference>
<dbReference type="PANTHER" id="PTHR11680:SF35">
    <property type="entry name" value="SERINE HYDROXYMETHYLTRANSFERASE 1"/>
    <property type="match status" value="1"/>
</dbReference>
<feature type="site" description="Plays an important role in substrate specificity" evidence="7">
    <location>
        <position position="226"/>
    </location>
</feature>
<accession>A0ABY2YW63</accession>
<keyword evidence="4 7" id="KW-0028">Amino-acid biosynthesis</keyword>
<dbReference type="NCBIfam" id="NF000586">
    <property type="entry name" value="PRK00011.1"/>
    <property type="match status" value="1"/>
</dbReference>
<dbReference type="Proteomes" id="UP000777560">
    <property type="component" value="Unassembled WGS sequence"/>
</dbReference>
<dbReference type="InterPro" id="IPR049943">
    <property type="entry name" value="Ser_HO-MeTrfase-like"/>
</dbReference>
<reference evidence="9 10" key="1">
    <citation type="submission" date="2018-08" db="EMBL/GenBank/DDBJ databases">
        <title>Comparative genomics of wild bee and flower associated Lactobacillus reveals potential adaptation to the bee host.</title>
        <authorList>
            <person name="Vuong H.Q."/>
            <person name="Mcfrederick Q.S."/>
        </authorList>
    </citation>
    <scope>NUCLEOTIDE SEQUENCE [LARGE SCALE GENOMIC DNA]</scope>
    <source>
        <strain evidence="9 10">HV_13</strain>
    </source>
</reference>
<keyword evidence="5 7" id="KW-0808">Transferase</keyword>
<dbReference type="HAMAP" id="MF_00051">
    <property type="entry name" value="SHMT"/>
    <property type="match status" value="1"/>
</dbReference>
<comment type="cofactor">
    <cofactor evidence="1 7">
        <name>pyridoxal 5'-phosphate</name>
        <dbReference type="ChEBI" id="CHEBI:597326"/>
    </cofactor>
</comment>
<keyword evidence="7" id="KW-0963">Cytoplasm</keyword>
<keyword evidence="6 7" id="KW-0663">Pyridoxal phosphate</keyword>